<dbReference type="EMBL" id="NHRY01000255">
    <property type="protein sequence ID" value="PPQ27624.1"/>
    <property type="molecule type" value="Genomic_DNA"/>
</dbReference>
<protein>
    <recommendedName>
        <fullName evidence="1">Flagella basal body P-ring formation protein FlgA</fullName>
    </recommendedName>
</protein>
<keyword evidence="1" id="KW-0732">Signal</keyword>
<name>A0A2S6MZ20_RHOGL</name>
<dbReference type="NCBIfam" id="TIGR03170">
    <property type="entry name" value="flgA_cterm"/>
    <property type="match status" value="1"/>
</dbReference>
<evidence type="ECO:0000313" key="3">
    <source>
        <dbReference type="EMBL" id="PPQ27624.1"/>
    </source>
</evidence>
<evidence type="ECO:0000259" key="2">
    <source>
        <dbReference type="Pfam" id="PF13144"/>
    </source>
</evidence>
<feature type="domain" description="Flagella basal body P-ring formation protein FlgA SAF" evidence="2">
    <location>
        <begin position="29"/>
        <end position="149"/>
    </location>
</feature>
<gene>
    <name evidence="3" type="ORF">CCS01_26795</name>
</gene>
<dbReference type="Pfam" id="PF13144">
    <property type="entry name" value="ChapFlgA"/>
    <property type="match status" value="1"/>
</dbReference>
<keyword evidence="3" id="KW-0966">Cell projection</keyword>
<comment type="similarity">
    <text evidence="1">Belongs to the FlgA family.</text>
</comment>
<evidence type="ECO:0000256" key="1">
    <source>
        <dbReference type="RuleBase" id="RU362063"/>
    </source>
</evidence>
<proteinExistence type="inferred from homology"/>
<dbReference type="InterPro" id="IPR017585">
    <property type="entry name" value="SAF_FlgA"/>
</dbReference>
<dbReference type="PANTHER" id="PTHR36307">
    <property type="entry name" value="FLAGELLA BASAL BODY P-RING FORMATION PROTEIN FLGA"/>
    <property type="match status" value="1"/>
</dbReference>
<reference evidence="3 4" key="1">
    <citation type="journal article" date="2018" name="Arch. Microbiol.">
        <title>New insights into the metabolic potential of the phototrophic purple bacterium Rhodopila globiformis DSM 161(T) from its draft genome sequence and evidence for a vanadium-dependent nitrogenase.</title>
        <authorList>
            <person name="Imhoff J.F."/>
            <person name="Rahn T."/>
            <person name="Kunzel S."/>
            <person name="Neulinger S.C."/>
        </authorList>
    </citation>
    <scope>NUCLEOTIDE SEQUENCE [LARGE SCALE GENOMIC DNA]</scope>
    <source>
        <strain evidence="3 4">DSM 161</strain>
    </source>
</reference>
<dbReference type="GO" id="GO:0044780">
    <property type="term" value="P:bacterial-type flagellum assembly"/>
    <property type="evidence" value="ECO:0007669"/>
    <property type="project" value="InterPro"/>
</dbReference>
<comment type="function">
    <text evidence="1">Involved in the assembly process of the P-ring formation. It may associate with FlgF on the rod constituting a structure essential for the P-ring assembly or may act as a modulator protein for the P-ring assembly.</text>
</comment>
<keyword evidence="1" id="KW-0574">Periplasm</keyword>
<dbReference type="InterPro" id="IPR039246">
    <property type="entry name" value="Flagellar_FlgA"/>
</dbReference>
<keyword evidence="1" id="KW-1005">Bacterial flagellum biogenesis</keyword>
<feature type="signal peptide" evidence="1">
    <location>
        <begin position="1"/>
        <end position="27"/>
    </location>
</feature>
<comment type="caution">
    <text evidence="3">The sequence shown here is derived from an EMBL/GenBank/DDBJ whole genome shotgun (WGS) entry which is preliminary data.</text>
</comment>
<dbReference type="PANTHER" id="PTHR36307:SF1">
    <property type="entry name" value="FLAGELLA BASAL BODY P-RING FORMATION PROTEIN FLGA"/>
    <property type="match status" value="1"/>
</dbReference>
<dbReference type="Gene3D" id="2.30.30.760">
    <property type="match status" value="1"/>
</dbReference>
<comment type="subcellular location">
    <subcellularLocation>
        <location evidence="1">Periplasm</location>
    </subcellularLocation>
</comment>
<keyword evidence="3" id="KW-0969">Cilium</keyword>
<keyword evidence="3" id="KW-0282">Flagellum</keyword>
<keyword evidence="4" id="KW-1185">Reference proteome</keyword>
<dbReference type="GO" id="GO:0042597">
    <property type="term" value="C:periplasmic space"/>
    <property type="evidence" value="ECO:0007669"/>
    <property type="project" value="UniProtKB-SubCell"/>
</dbReference>
<dbReference type="CDD" id="cd11614">
    <property type="entry name" value="SAF_CpaB_FlgA_like"/>
    <property type="match status" value="1"/>
</dbReference>
<accession>A0A2S6MZ20</accession>
<organism evidence="3 4">
    <name type="scientific">Rhodopila globiformis</name>
    <name type="common">Rhodopseudomonas globiformis</name>
    <dbReference type="NCBI Taxonomy" id="1071"/>
    <lineage>
        <taxon>Bacteria</taxon>
        <taxon>Pseudomonadati</taxon>
        <taxon>Pseudomonadota</taxon>
        <taxon>Alphaproteobacteria</taxon>
        <taxon>Acetobacterales</taxon>
        <taxon>Acetobacteraceae</taxon>
        <taxon>Rhodopila</taxon>
    </lineage>
</organism>
<sequence length="153" mass="16217">MSNTMTRIFLACIVATGLIMTARAAAAQNVWHAVHSLAPGDIVHSEDVVSQPPSGRVRHAMSSDTPIVGLEVRRRIYAGYDIPENDLGPVLAVKASTIVTVRYKADGLSLQMQGRALEAGSVGDEIRVENPASLRTIRATVVGEGAVEVKSGQ</sequence>
<dbReference type="AlphaFoldDB" id="A0A2S6MZ20"/>
<evidence type="ECO:0000313" key="4">
    <source>
        <dbReference type="Proteomes" id="UP000239724"/>
    </source>
</evidence>
<dbReference type="Proteomes" id="UP000239724">
    <property type="component" value="Unassembled WGS sequence"/>
</dbReference>
<feature type="chain" id="PRO_5015374864" description="Flagella basal body P-ring formation protein FlgA" evidence="1">
    <location>
        <begin position="28"/>
        <end position="153"/>
    </location>
</feature>